<keyword evidence="2 5" id="KW-0378">Hydrolase</keyword>
<evidence type="ECO:0000256" key="3">
    <source>
        <dbReference type="ARBA" id="ARBA00023295"/>
    </source>
</evidence>
<dbReference type="Proteomes" id="UP001185873">
    <property type="component" value="Unassembled WGS sequence"/>
</dbReference>
<feature type="compositionally biased region" description="Pro residues" evidence="4">
    <location>
        <begin position="302"/>
        <end position="311"/>
    </location>
</feature>
<dbReference type="PROSITE" id="PS51904">
    <property type="entry name" value="GLYCOSYL_HYDROL_F25_2"/>
    <property type="match status" value="1"/>
</dbReference>
<dbReference type="PANTHER" id="PTHR34135">
    <property type="entry name" value="LYSOZYME"/>
    <property type="match status" value="1"/>
</dbReference>
<evidence type="ECO:0000313" key="6">
    <source>
        <dbReference type="Proteomes" id="UP001185873"/>
    </source>
</evidence>
<evidence type="ECO:0000256" key="2">
    <source>
        <dbReference type="ARBA" id="ARBA00022801"/>
    </source>
</evidence>
<sequence>MTSAGPSARRAPLPRLLVAVASAAALSLGLLVVVISPRADAGVPLAPAFHGLAQGVDAASWQHPHGAGVDWHAAAASGQSFAFIKATEGTGPANRYYESDVADARAAGMLVGSYHMARPAMDPAHQAHAFADRLQSVGGPQLPPVLDLEKDEGLDAAELADWTQVFLDTLAHRTGRAPILYTYRYFWIDRMANTHRFAEFPLWLAEYGVSEPTLPVIGGWNEWLFWQRSETGEVPGFTDAVDLNVFAGTRDDLHAWLGHVEPAPAPAPAPAPESTQEPAPAPSPPPAPELVSDREIVEAPAGVPPEAPVPVEPFTIPVPRDLPAPDGVRLPETIEIPREVVAQLPPGMR</sequence>
<dbReference type="GO" id="GO:0003796">
    <property type="term" value="F:lysozyme activity"/>
    <property type="evidence" value="ECO:0007669"/>
    <property type="project" value="InterPro"/>
</dbReference>
<name>A0AAE4R1G3_9ACTN</name>
<feature type="compositionally biased region" description="Pro residues" evidence="4">
    <location>
        <begin position="279"/>
        <end position="288"/>
    </location>
</feature>
<feature type="region of interest" description="Disordered" evidence="4">
    <location>
        <begin position="260"/>
        <end position="333"/>
    </location>
</feature>
<dbReference type="GO" id="GO:0009253">
    <property type="term" value="P:peptidoglycan catabolic process"/>
    <property type="evidence" value="ECO:0007669"/>
    <property type="project" value="InterPro"/>
</dbReference>
<proteinExistence type="inferred from homology"/>
<gene>
    <name evidence="5" type="ORF">R3P82_15445</name>
</gene>
<reference evidence="5" key="1">
    <citation type="submission" date="2023-10" db="EMBL/GenBank/DDBJ databases">
        <title>Development of a sustainable strategy for remediation of hydrocarbon-contaminated territories based on the waste exchange concept.</title>
        <authorList>
            <person name="Krivoruchko A."/>
        </authorList>
    </citation>
    <scope>NUCLEOTIDE SEQUENCE</scope>
    <source>
        <strain evidence="5">IEGM 1175</strain>
    </source>
</reference>
<dbReference type="PANTHER" id="PTHR34135:SF2">
    <property type="entry name" value="LYSOZYME"/>
    <property type="match status" value="1"/>
</dbReference>
<evidence type="ECO:0000313" key="5">
    <source>
        <dbReference type="EMBL" id="MDV6300503.1"/>
    </source>
</evidence>
<comment type="similarity">
    <text evidence="1">Belongs to the glycosyl hydrolase 25 family.</text>
</comment>
<comment type="caution">
    <text evidence="5">The sequence shown here is derived from an EMBL/GenBank/DDBJ whole genome shotgun (WGS) entry which is preliminary data.</text>
</comment>
<organism evidence="5 6">
    <name type="scientific">Dietzia maris</name>
    <dbReference type="NCBI Taxonomy" id="37915"/>
    <lineage>
        <taxon>Bacteria</taxon>
        <taxon>Bacillati</taxon>
        <taxon>Actinomycetota</taxon>
        <taxon>Actinomycetes</taxon>
        <taxon>Mycobacteriales</taxon>
        <taxon>Dietziaceae</taxon>
        <taxon>Dietzia</taxon>
    </lineage>
</organism>
<dbReference type="GO" id="GO:0016052">
    <property type="term" value="P:carbohydrate catabolic process"/>
    <property type="evidence" value="ECO:0007669"/>
    <property type="project" value="TreeGrafter"/>
</dbReference>
<dbReference type="RefSeq" id="WP_317470947.1">
    <property type="nucleotide sequence ID" value="NZ_JAWLKJ010000004.1"/>
</dbReference>
<dbReference type="SUPFAM" id="SSF51445">
    <property type="entry name" value="(Trans)glycosidases"/>
    <property type="match status" value="1"/>
</dbReference>
<accession>A0AAE4R1G3</accession>
<dbReference type="Gene3D" id="3.20.20.80">
    <property type="entry name" value="Glycosidases"/>
    <property type="match status" value="1"/>
</dbReference>
<dbReference type="InterPro" id="IPR017853">
    <property type="entry name" value="GH"/>
</dbReference>
<dbReference type="SMART" id="SM00641">
    <property type="entry name" value="Glyco_25"/>
    <property type="match status" value="1"/>
</dbReference>
<protein>
    <submittedName>
        <fullName evidence="5">Glycoside hydrolase family 25 protein</fullName>
    </submittedName>
</protein>
<dbReference type="Pfam" id="PF01183">
    <property type="entry name" value="Glyco_hydro_25"/>
    <property type="match status" value="1"/>
</dbReference>
<dbReference type="GO" id="GO:0016998">
    <property type="term" value="P:cell wall macromolecule catabolic process"/>
    <property type="evidence" value="ECO:0007669"/>
    <property type="project" value="InterPro"/>
</dbReference>
<dbReference type="AlphaFoldDB" id="A0AAE4R1G3"/>
<dbReference type="EMBL" id="JAWLKJ010000004">
    <property type="protein sequence ID" value="MDV6300503.1"/>
    <property type="molecule type" value="Genomic_DNA"/>
</dbReference>
<dbReference type="InterPro" id="IPR018077">
    <property type="entry name" value="Glyco_hydro_fam25_subgr"/>
</dbReference>
<dbReference type="CDD" id="cd00599">
    <property type="entry name" value="GH25_muramidase"/>
    <property type="match status" value="1"/>
</dbReference>
<dbReference type="InterPro" id="IPR002053">
    <property type="entry name" value="Glyco_hydro_25"/>
</dbReference>
<evidence type="ECO:0000256" key="4">
    <source>
        <dbReference type="SAM" id="MobiDB-lite"/>
    </source>
</evidence>
<keyword evidence="3" id="KW-0326">Glycosidase</keyword>
<evidence type="ECO:0000256" key="1">
    <source>
        <dbReference type="ARBA" id="ARBA00010646"/>
    </source>
</evidence>